<organism evidence="1 2">
    <name type="scientific">Candidatus Desantisbacteria bacterium CG_4_8_14_3_um_filter_40_12</name>
    <dbReference type="NCBI Taxonomy" id="1974545"/>
    <lineage>
        <taxon>Bacteria</taxon>
        <taxon>Candidatus Desantisiibacteriota</taxon>
    </lineage>
</organism>
<dbReference type="PANTHER" id="PTHR30244:SF34">
    <property type="entry name" value="DTDP-4-AMINO-4,6-DIDEOXYGALACTOSE TRANSAMINASE"/>
    <property type="match status" value="1"/>
</dbReference>
<protein>
    <recommendedName>
        <fullName evidence="3">Aminotransferase DegT</fullName>
    </recommendedName>
</protein>
<dbReference type="PANTHER" id="PTHR30244">
    <property type="entry name" value="TRANSAMINASE"/>
    <property type="match status" value="1"/>
</dbReference>
<comment type="caution">
    <text evidence="1">The sequence shown here is derived from an EMBL/GenBank/DDBJ whole genome shotgun (WGS) entry which is preliminary data.</text>
</comment>
<sequence length="114" mass="12906">MGIIFFLTSDRTYDKILAKEEVAMPTCNHIKSAWITMGEKVIEFEQKFATFLNSKSKCVAMTNGTAALHMSLLAIGIDYGDEVIIPALTFVADINVVKKEHYYAILRCENRFCF</sequence>
<dbReference type="InterPro" id="IPR000653">
    <property type="entry name" value="DegT/StrS_aminotransferase"/>
</dbReference>
<accession>A0A2M7JEE2</accession>
<proteinExistence type="predicted"/>
<dbReference type="InterPro" id="IPR015424">
    <property type="entry name" value="PyrdxlP-dep_Trfase"/>
</dbReference>
<reference evidence="2" key="1">
    <citation type="submission" date="2017-09" db="EMBL/GenBank/DDBJ databases">
        <title>Depth-based differentiation of microbial function through sediment-hosted aquifers and enrichment of novel symbionts in the deep terrestrial subsurface.</title>
        <authorList>
            <person name="Probst A.J."/>
            <person name="Ladd B."/>
            <person name="Jarett J.K."/>
            <person name="Geller-Mcgrath D.E."/>
            <person name="Sieber C.M.K."/>
            <person name="Emerson J.B."/>
            <person name="Anantharaman K."/>
            <person name="Thomas B.C."/>
            <person name="Malmstrom R."/>
            <person name="Stieglmeier M."/>
            <person name="Klingl A."/>
            <person name="Woyke T."/>
            <person name="Ryan C.M."/>
            <person name="Banfield J.F."/>
        </authorList>
    </citation>
    <scope>NUCLEOTIDE SEQUENCE [LARGE SCALE GENOMIC DNA]</scope>
</reference>
<evidence type="ECO:0000313" key="1">
    <source>
        <dbReference type="EMBL" id="PIX17767.1"/>
    </source>
</evidence>
<dbReference type="GO" id="GO:0008483">
    <property type="term" value="F:transaminase activity"/>
    <property type="evidence" value="ECO:0007669"/>
    <property type="project" value="TreeGrafter"/>
</dbReference>
<dbReference type="EMBL" id="PFIC01000044">
    <property type="protein sequence ID" value="PIX17767.1"/>
    <property type="molecule type" value="Genomic_DNA"/>
</dbReference>
<gene>
    <name evidence="1" type="ORF">COZ71_01595</name>
</gene>
<name>A0A2M7JEE2_9BACT</name>
<dbReference type="GO" id="GO:0030170">
    <property type="term" value="F:pyridoxal phosphate binding"/>
    <property type="evidence" value="ECO:0007669"/>
    <property type="project" value="TreeGrafter"/>
</dbReference>
<evidence type="ECO:0000313" key="2">
    <source>
        <dbReference type="Proteomes" id="UP000229297"/>
    </source>
</evidence>
<evidence type="ECO:0008006" key="3">
    <source>
        <dbReference type="Google" id="ProtNLM"/>
    </source>
</evidence>
<dbReference type="SUPFAM" id="SSF53383">
    <property type="entry name" value="PLP-dependent transferases"/>
    <property type="match status" value="1"/>
</dbReference>
<dbReference type="Gene3D" id="3.40.640.10">
    <property type="entry name" value="Type I PLP-dependent aspartate aminotransferase-like (Major domain)"/>
    <property type="match status" value="1"/>
</dbReference>
<dbReference type="AlphaFoldDB" id="A0A2M7JEE2"/>
<dbReference type="Pfam" id="PF01041">
    <property type="entry name" value="DegT_DnrJ_EryC1"/>
    <property type="match status" value="1"/>
</dbReference>
<dbReference type="Proteomes" id="UP000229297">
    <property type="component" value="Unassembled WGS sequence"/>
</dbReference>
<dbReference type="InterPro" id="IPR015421">
    <property type="entry name" value="PyrdxlP-dep_Trfase_major"/>
</dbReference>
<dbReference type="GO" id="GO:0000271">
    <property type="term" value="P:polysaccharide biosynthetic process"/>
    <property type="evidence" value="ECO:0007669"/>
    <property type="project" value="TreeGrafter"/>
</dbReference>